<dbReference type="GeneID" id="29113803"/>
<dbReference type="EMBL" id="KV441473">
    <property type="protein sequence ID" value="OAG23530.1"/>
    <property type="molecule type" value="Genomic_DNA"/>
</dbReference>
<dbReference type="PRINTS" id="PR00081">
    <property type="entry name" value="GDHRDH"/>
</dbReference>
<evidence type="ECO:0000313" key="3">
    <source>
        <dbReference type="EMBL" id="OAG23530.1"/>
    </source>
</evidence>
<dbReference type="NCBIfam" id="NF005395">
    <property type="entry name" value="PRK06940.1"/>
    <property type="match status" value="1"/>
</dbReference>
<dbReference type="Pfam" id="PF13561">
    <property type="entry name" value="adh_short_C2"/>
    <property type="match status" value="1"/>
</dbReference>
<name>A0A177DWG4_ALTAL</name>
<comment type="similarity">
    <text evidence="1">Belongs to the short-chain dehydrogenases/reductases (SDR) family.</text>
</comment>
<dbReference type="KEGG" id="aalt:CC77DRAFT_1059218"/>
<dbReference type="Pfam" id="PF00106">
    <property type="entry name" value="adh_short"/>
    <property type="match status" value="1"/>
</dbReference>
<dbReference type="SUPFAM" id="SSF51735">
    <property type="entry name" value="NAD(P)-binding Rossmann-fold domains"/>
    <property type="match status" value="1"/>
</dbReference>
<protein>
    <submittedName>
        <fullName evidence="3">NAD(P)-binding protein</fullName>
    </submittedName>
</protein>
<evidence type="ECO:0000313" key="4">
    <source>
        <dbReference type="Proteomes" id="UP000077248"/>
    </source>
</evidence>
<dbReference type="PANTHER" id="PTHR43008">
    <property type="entry name" value="BENZIL REDUCTASE"/>
    <property type="match status" value="1"/>
</dbReference>
<dbReference type="VEuPathDB" id="FungiDB:CC77DRAFT_1059218"/>
<dbReference type="CDD" id="cd05233">
    <property type="entry name" value="SDR_c"/>
    <property type="match status" value="1"/>
</dbReference>
<proteinExistence type="inferred from homology"/>
<dbReference type="GO" id="GO:0016616">
    <property type="term" value="F:oxidoreductase activity, acting on the CH-OH group of donors, NAD or NADP as acceptor"/>
    <property type="evidence" value="ECO:0007669"/>
    <property type="project" value="UniProtKB-ARBA"/>
</dbReference>
<reference evidence="3 4" key="1">
    <citation type="submission" date="2016-05" db="EMBL/GenBank/DDBJ databases">
        <title>Comparative analysis of secretome profiles of manganese(II)-oxidizing ascomycete fungi.</title>
        <authorList>
            <consortium name="DOE Joint Genome Institute"/>
            <person name="Zeiner C.A."/>
            <person name="Purvine S.O."/>
            <person name="Zink E.M."/>
            <person name="Wu S."/>
            <person name="Pasa-Tolic L."/>
            <person name="Chaput D.L."/>
            <person name="Haridas S."/>
            <person name="Grigoriev I.V."/>
            <person name="Santelli C.M."/>
            <person name="Hansel C.M."/>
        </authorList>
    </citation>
    <scope>NUCLEOTIDE SEQUENCE [LARGE SCALE GENOMIC DNA]</scope>
    <source>
        <strain evidence="3 4">SRC1lrK2f</strain>
    </source>
</reference>
<dbReference type="GO" id="GO:0050664">
    <property type="term" value="F:oxidoreductase activity, acting on NAD(P)H, oxygen as acceptor"/>
    <property type="evidence" value="ECO:0007669"/>
    <property type="project" value="TreeGrafter"/>
</dbReference>
<evidence type="ECO:0000256" key="2">
    <source>
        <dbReference type="ARBA" id="ARBA00023002"/>
    </source>
</evidence>
<dbReference type="RefSeq" id="XP_018388951.1">
    <property type="nucleotide sequence ID" value="XM_018528209.1"/>
</dbReference>
<dbReference type="PANTHER" id="PTHR43008:SF4">
    <property type="entry name" value="CHAIN DEHYDROGENASE, PUTATIVE (AFU_ORTHOLOGUE AFUA_4G08710)-RELATED"/>
    <property type="match status" value="1"/>
</dbReference>
<sequence length="277" mass="28645">MTSSHHTRNVVVVIGAGGMGLAVAQRLAPGKHVLLADFQEATLNNALSTLREEGISCEGHSVNIAHYPSVEAFAHAAHSAGRINAIIHTAGLSPGSASAKEIYAVDLIGTANIIEAFLSVASEGTSLVCIASMAGHLITLSPSLERHLATAPLTQLLDHEGLNMESLDGNVAYTVSKRANILRVQGAAKAWGSRQARLNSISPGVIATPQLLSQLDGPLGVGPKTMVGVSALQRMGTPDEIANIAVFLAGAESSYVTGTDILMDGGTVSARKWSKSD</sequence>
<gene>
    <name evidence="3" type="ORF">CC77DRAFT_1059218</name>
</gene>
<dbReference type="Proteomes" id="UP000077248">
    <property type="component" value="Unassembled WGS sequence"/>
</dbReference>
<dbReference type="InterPro" id="IPR036291">
    <property type="entry name" value="NAD(P)-bd_dom_sf"/>
</dbReference>
<accession>A0A177DWG4</accession>
<keyword evidence="4" id="KW-1185">Reference proteome</keyword>
<dbReference type="InterPro" id="IPR002347">
    <property type="entry name" value="SDR_fam"/>
</dbReference>
<dbReference type="AlphaFoldDB" id="A0A177DWG4"/>
<dbReference type="OMA" id="PRWGKPE"/>
<evidence type="ECO:0000256" key="1">
    <source>
        <dbReference type="ARBA" id="ARBA00006484"/>
    </source>
</evidence>
<dbReference type="Gene3D" id="3.40.50.720">
    <property type="entry name" value="NAD(P)-binding Rossmann-like Domain"/>
    <property type="match status" value="1"/>
</dbReference>
<keyword evidence="2" id="KW-0560">Oxidoreductase</keyword>
<organism evidence="3 4">
    <name type="scientific">Alternaria alternata</name>
    <name type="common">Alternaria rot fungus</name>
    <name type="synonym">Torula alternata</name>
    <dbReference type="NCBI Taxonomy" id="5599"/>
    <lineage>
        <taxon>Eukaryota</taxon>
        <taxon>Fungi</taxon>
        <taxon>Dikarya</taxon>
        <taxon>Ascomycota</taxon>
        <taxon>Pezizomycotina</taxon>
        <taxon>Dothideomycetes</taxon>
        <taxon>Pleosporomycetidae</taxon>
        <taxon>Pleosporales</taxon>
        <taxon>Pleosporineae</taxon>
        <taxon>Pleosporaceae</taxon>
        <taxon>Alternaria</taxon>
        <taxon>Alternaria sect. Alternaria</taxon>
        <taxon>Alternaria alternata complex</taxon>
    </lineage>
</organism>